<name>A0A8T2QPT3_CERRI</name>
<evidence type="ECO:0000256" key="1">
    <source>
        <dbReference type="ARBA" id="ARBA00004123"/>
    </source>
</evidence>
<dbReference type="Pfam" id="PF00010">
    <property type="entry name" value="HLH"/>
    <property type="match status" value="1"/>
</dbReference>
<proteinExistence type="predicted"/>
<dbReference type="GO" id="GO:0046983">
    <property type="term" value="F:protein dimerization activity"/>
    <property type="evidence" value="ECO:0007669"/>
    <property type="project" value="InterPro"/>
</dbReference>
<evidence type="ECO:0000256" key="5">
    <source>
        <dbReference type="SAM" id="MobiDB-lite"/>
    </source>
</evidence>
<dbReference type="Proteomes" id="UP000825935">
    <property type="component" value="Chromosome 33"/>
</dbReference>
<feature type="compositionally biased region" description="Basic and acidic residues" evidence="5">
    <location>
        <begin position="358"/>
        <end position="373"/>
    </location>
</feature>
<dbReference type="InterPro" id="IPR036638">
    <property type="entry name" value="HLH_DNA-bd_sf"/>
</dbReference>
<dbReference type="GO" id="GO:0005634">
    <property type="term" value="C:nucleus"/>
    <property type="evidence" value="ECO:0007669"/>
    <property type="project" value="UniProtKB-SubCell"/>
</dbReference>
<dbReference type="PANTHER" id="PTHR46807:SF1">
    <property type="entry name" value="TRANSCRIPTION FACTOR PIF3"/>
    <property type="match status" value="1"/>
</dbReference>
<dbReference type="Gene3D" id="4.10.280.10">
    <property type="entry name" value="Helix-loop-helix DNA-binding domain"/>
    <property type="match status" value="1"/>
</dbReference>
<dbReference type="CDD" id="cd11445">
    <property type="entry name" value="bHLH_AtPIF_like"/>
    <property type="match status" value="1"/>
</dbReference>
<dbReference type="InterPro" id="IPR044273">
    <property type="entry name" value="PIF3-like"/>
</dbReference>
<keyword evidence="4" id="KW-0539">Nucleus</keyword>
<feature type="domain" description="BHLH" evidence="6">
    <location>
        <begin position="358"/>
        <end position="407"/>
    </location>
</feature>
<dbReference type="InterPro" id="IPR011598">
    <property type="entry name" value="bHLH_dom"/>
</dbReference>
<keyword evidence="8" id="KW-1185">Reference proteome</keyword>
<evidence type="ECO:0000256" key="2">
    <source>
        <dbReference type="ARBA" id="ARBA00023015"/>
    </source>
</evidence>
<keyword evidence="3" id="KW-0804">Transcription</keyword>
<accession>A0A8T2QPT3</accession>
<dbReference type="GO" id="GO:0003700">
    <property type="term" value="F:DNA-binding transcription factor activity"/>
    <property type="evidence" value="ECO:0007669"/>
    <property type="project" value="InterPro"/>
</dbReference>
<reference evidence="7" key="1">
    <citation type="submission" date="2021-08" db="EMBL/GenBank/DDBJ databases">
        <title>WGS assembly of Ceratopteris richardii.</title>
        <authorList>
            <person name="Marchant D.B."/>
            <person name="Chen G."/>
            <person name="Jenkins J."/>
            <person name="Shu S."/>
            <person name="Leebens-Mack J."/>
            <person name="Grimwood J."/>
            <person name="Schmutz J."/>
            <person name="Soltis P."/>
            <person name="Soltis D."/>
            <person name="Chen Z.-H."/>
        </authorList>
    </citation>
    <scope>NUCLEOTIDE SEQUENCE</scope>
    <source>
        <strain evidence="7">Whitten #5841</strain>
        <tissue evidence="7">Leaf</tissue>
    </source>
</reference>
<sequence length="534" mass="58234">MANMRGIPETYSTDSGGGLHLSDTLRVGNDKMVTWLQYPIDYAGEQPYCQEPSVGSYLSSFGMSTEAGNRIHRVATETRTGKPTRLGIAKDAEASAAYTTSSNIHFEGREAFIDVKTAMQPALIQPTHSPEKRSHEFPAYSSTPLKEKERAPCILSSSSQTLADSDMLARSNTVHPGTGNWPRNPRLSDFCLLTASEGLQRTEASGEKVSEASTSFHGKSRLSATEDIRSNSDTGIAHVHGNRSFLVAEDHLKNHLFPASNSDHHEAYPTAASDFAHSNKFSSLSDAKLTQDGIRDASSNFAAPSYSESSETSAGMSTKGASSMGKRTVAEHDCQLKNAEVNSHEVRQLSKRPSKRNRVAESHNLSEKRRRNRINEKLKTLQELIPNSSKTDKASILDEALEYLKTLQSQLQIMIMRSGIRLTPMVVSPGLQHFQGFQISPEHPMGIGLPLMHGYSGMGIGMCLPPESGGKSLNVFQSVPSHLNDAKIPVTSQFTQPCLAGIESPSLQKATGQDSYRQTYGLSDAEIHEHVGNF</sequence>
<dbReference type="PROSITE" id="PS50888">
    <property type="entry name" value="BHLH"/>
    <property type="match status" value="1"/>
</dbReference>
<gene>
    <name evidence="7" type="ORF">KP509_33G061700</name>
</gene>
<evidence type="ECO:0000313" key="7">
    <source>
        <dbReference type="EMBL" id="KAH7286182.1"/>
    </source>
</evidence>
<dbReference type="SMART" id="SM00353">
    <property type="entry name" value="HLH"/>
    <property type="match status" value="1"/>
</dbReference>
<dbReference type="SUPFAM" id="SSF47459">
    <property type="entry name" value="HLH, helix-loop-helix DNA-binding domain"/>
    <property type="match status" value="1"/>
</dbReference>
<comment type="caution">
    <text evidence="7">The sequence shown here is derived from an EMBL/GenBank/DDBJ whole genome shotgun (WGS) entry which is preliminary data.</text>
</comment>
<evidence type="ECO:0000256" key="4">
    <source>
        <dbReference type="ARBA" id="ARBA00023242"/>
    </source>
</evidence>
<evidence type="ECO:0000313" key="8">
    <source>
        <dbReference type="Proteomes" id="UP000825935"/>
    </source>
</evidence>
<organism evidence="7 8">
    <name type="scientific">Ceratopteris richardii</name>
    <name type="common">Triangle waterfern</name>
    <dbReference type="NCBI Taxonomy" id="49495"/>
    <lineage>
        <taxon>Eukaryota</taxon>
        <taxon>Viridiplantae</taxon>
        <taxon>Streptophyta</taxon>
        <taxon>Embryophyta</taxon>
        <taxon>Tracheophyta</taxon>
        <taxon>Polypodiopsida</taxon>
        <taxon>Polypodiidae</taxon>
        <taxon>Polypodiales</taxon>
        <taxon>Pteridineae</taxon>
        <taxon>Pteridaceae</taxon>
        <taxon>Parkerioideae</taxon>
        <taxon>Ceratopteris</taxon>
    </lineage>
</organism>
<feature type="region of interest" description="Disordered" evidence="5">
    <location>
        <begin position="298"/>
        <end position="373"/>
    </location>
</feature>
<dbReference type="OrthoDB" id="690068at2759"/>
<dbReference type="InterPro" id="IPR047265">
    <property type="entry name" value="PIF1-like_bHLH"/>
</dbReference>
<feature type="region of interest" description="Disordered" evidence="5">
    <location>
        <begin position="202"/>
        <end position="226"/>
    </location>
</feature>
<feature type="compositionally biased region" description="Polar residues" evidence="5">
    <location>
        <begin position="298"/>
        <end position="321"/>
    </location>
</feature>
<comment type="subcellular location">
    <subcellularLocation>
        <location evidence="1">Nucleus</location>
    </subcellularLocation>
</comment>
<evidence type="ECO:0000256" key="3">
    <source>
        <dbReference type="ARBA" id="ARBA00023163"/>
    </source>
</evidence>
<dbReference type="FunFam" id="4.10.280.10:FF:000004">
    <property type="entry name" value="Basic helix-loop-helix transcription factor"/>
    <property type="match status" value="1"/>
</dbReference>
<dbReference type="PANTHER" id="PTHR46807">
    <property type="entry name" value="TRANSCRIPTION FACTOR PIF3"/>
    <property type="match status" value="1"/>
</dbReference>
<keyword evidence="2" id="KW-0805">Transcription regulation</keyword>
<evidence type="ECO:0000259" key="6">
    <source>
        <dbReference type="PROSITE" id="PS50888"/>
    </source>
</evidence>
<dbReference type="EMBL" id="CM035438">
    <property type="protein sequence ID" value="KAH7286182.1"/>
    <property type="molecule type" value="Genomic_DNA"/>
</dbReference>
<dbReference type="AlphaFoldDB" id="A0A8T2QPT3"/>
<protein>
    <recommendedName>
        <fullName evidence="6">BHLH domain-containing protein</fullName>
    </recommendedName>
</protein>